<sequence>MADVSKDLPSVPLPPIPDEGQKRPGLVKRITTKLRTPSQSWAHPSGPPPLEGVPEDAAAKHRRKISLRMPTLPGPSTTTRNTNLENAFTSPEQREAALRACGLIPAHPRPGRDTHGYMLPLSEQEERLDHDWAIIPNDAARLSPEGESEAQRIKDAWLKKNHEAQSPLSSSPPPRDASRSPDEPWLRRRSPRPISPPSSPPREAAPAPPPAREAARSQPPASSSLPPRRSPEGEPYRPDFHRDPNVARLMQAMQGYKPENYRPTPKPASSSRFDADSDSDADSA</sequence>
<name>A0A0C3PIB0_PHLG1</name>
<gene>
    <name evidence="2" type="ORF">PHLGIDRAFT_486559</name>
</gene>
<keyword evidence="3" id="KW-1185">Reference proteome</keyword>
<organism evidence="2 3">
    <name type="scientific">Phlebiopsis gigantea (strain 11061_1 CR5-6)</name>
    <name type="common">White-rot fungus</name>
    <name type="synonym">Peniophora gigantea</name>
    <dbReference type="NCBI Taxonomy" id="745531"/>
    <lineage>
        <taxon>Eukaryota</taxon>
        <taxon>Fungi</taxon>
        <taxon>Dikarya</taxon>
        <taxon>Basidiomycota</taxon>
        <taxon>Agaricomycotina</taxon>
        <taxon>Agaricomycetes</taxon>
        <taxon>Polyporales</taxon>
        <taxon>Phanerochaetaceae</taxon>
        <taxon>Phlebiopsis</taxon>
    </lineage>
</organism>
<evidence type="ECO:0000313" key="2">
    <source>
        <dbReference type="EMBL" id="KIP05723.1"/>
    </source>
</evidence>
<feature type="compositionally biased region" description="Polar residues" evidence="1">
    <location>
        <begin position="33"/>
        <end position="42"/>
    </location>
</feature>
<accession>A0A0C3PIB0</accession>
<dbReference type="EMBL" id="KN840535">
    <property type="protein sequence ID" value="KIP05723.1"/>
    <property type="molecule type" value="Genomic_DNA"/>
</dbReference>
<evidence type="ECO:0000256" key="1">
    <source>
        <dbReference type="SAM" id="MobiDB-lite"/>
    </source>
</evidence>
<dbReference type="HOGENOM" id="CLU_980434_0_0_1"/>
<evidence type="ECO:0000313" key="3">
    <source>
        <dbReference type="Proteomes" id="UP000053257"/>
    </source>
</evidence>
<dbReference type="AlphaFoldDB" id="A0A0C3PIB0"/>
<proteinExistence type="predicted"/>
<protein>
    <submittedName>
        <fullName evidence="2">Uncharacterized protein</fullName>
    </submittedName>
</protein>
<feature type="compositionally biased region" description="Polar residues" evidence="1">
    <location>
        <begin position="74"/>
        <end position="83"/>
    </location>
</feature>
<feature type="compositionally biased region" description="Basic and acidic residues" evidence="1">
    <location>
        <begin position="149"/>
        <end position="163"/>
    </location>
</feature>
<feature type="compositionally biased region" description="Basic and acidic residues" evidence="1">
    <location>
        <begin position="229"/>
        <end position="245"/>
    </location>
</feature>
<feature type="compositionally biased region" description="Basic and acidic residues" evidence="1">
    <location>
        <begin position="176"/>
        <end position="186"/>
    </location>
</feature>
<reference evidence="2 3" key="1">
    <citation type="journal article" date="2014" name="PLoS Genet.">
        <title>Analysis of the Phlebiopsis gigantea genome, transcriptome and secretome provides insight into its pioneer colonization strategies of wood.</title>
        <authorList>
            <person name="Hori C."/>
            <person name="Ishida T."/>
            <person name="Igarashi K."/>
            <person name="Samejima M."/>
            <person name="Suzuki H."/>
            <person name="Master E."/>
            <person name="Ferreira P."/>
            <person name="Ruiz-Duenas F.J."/>
            <person name="Held B."/>
            <person name="Canessa P."/>
            <person name="Larrondo L.F."/>
            <person name="Schmoll M."/>
            <person name="Druzhinina I.S."/>
            <person name="Kubicek C.P."/>
            <person name="Gaskell J.A."/>
            <person name="Kersten P."/>
            <person name="St John F."/>
            <person name="Glasner J."/>
            <person name="Sabat G."/>
            <person name="Splinter BonDurant S."/>
            <person name="Syed K."/>
            <person name="Yadav J."/>
            <person name="Mgbeahuruike A.C."/>
            <person name="Kovalchuk A."/>
            <person name="Asiegbu F.O."/>
            <person name="Lackner G."/>
            <person name="Hoffmeister D."/>
            <person name="Rencoret J."/>
            <person name="Gutierrez A."/>
            <person name="Sun H."/>
            <person name="Lindquist E."/>
            <person name="Barry K."/>
            <person name="Riley R."/>
            <person name="Grigoriev I.V."/>
            <person name="Henrissat B."/>
            <person name="Kues U."/>
            <person name="Berka R.M."/>
            <person name="Martinez A.T."/>
            <person name="Covert S.F."/>
            <person name="Blanchette R.A."/>
            <person name="Cullen D."/>
        </authorList>
    </citation>
    <scope>NUCLEOTIDE SEQUENCE [LARGE SCALE GENOMIC DNA]</scope>
    <source>
        <strain evidence="2 3">11061_1 CR5-6</strain>
    </source>
</reference>
<feature type="region of interest" description="Disordered" evidence="1">
    <location>
        <begin position="139"/>
        <end position="284"/>
    </location>
</feature>
<dbReference type="Proteomes" id="UP000053257">
    <property type="component" value="Unassembled WGS sequence"/>
</dbReference>
<dbReference type="OrthoDB" id="3168445at2759"/>
<feature type="region of interest" description="Disordered" evidence="1">
    <location>
        <begin position="1"/>
        <end position="83"/>
    </location>
</feature>
<feature type="compositionally biased region" description="Low complexity" evidence="1">
    <location>
        <begin position="216"/>
        <end position="227"/>
    </location>
</feature>